<dbReference type="InterPro" id="IPR038546">
    <property type="entry name" value="Hen1_N_sf"/>
</dbReference>
<feature type="domain" description="Hen1 N-terminal" evidence="1">
    <location>
        <begin position="1"/>
        <end position="246"/>
    </location>
</feature>
<accession>A0ABR6EN21</accession>
<dbReference type="RefSeq" id="WP_182857963.1">
    <property type="nucleotide sequence ID" value="NZ_WMLF01000586.1"/>
</dbReference>
<dbReference type="InterPro" id="IPR024740">
    <property type="entry name" value="Hen1_N"/>
</dbReference>
<reference evidence="3" key="1">
    <citation type="journal article" date="2020" name="Syst. Appl. Microbiol.">
        <title>Streptomyces alkaliterrae sp. nov., isolated from an alkaline soil, and emended descriptions of Streptomyces alkaliphilus, Streptomyces calidiresistens and Streptomyces durbertensis.</title>
        <authorList>
            <person name="Swiecimska M."/>
            <person name="Golinska P."/>
            <person name="Nouioui I."/>
            <person name="Wypij M."/>
            <person name="Rai M."/>
            <person name="Sangal V."/>
            <person name="Goodfellow M."/>
        </authorList>
    </citation>
    <scope>NUCLEOTIDE SEQUENCE [LARGE SCALE GENOMIC DNA]</scope>
    <source>
        <strain evidence="3">DSM 104538</strain>
    </source>
</reference>
<dbReference type="Pfam" id="PF12623">
    <property type="entry name" value="Hen1_L"/>
    <property type="match status" value="1"/>
</dbReference>
<organism evidence="2 3">
    <name type="scientific">Streptomyces durbertensis</name>
    <dbReference type="NCBI Taxonomy" id="2448886"/>
    <lineage>
        <taxon>Bacteria</taxon>
        <taxon>Bacillati</taxon>
        <taxon>Actinomycetota</taxon>
        <taxon>Actinomycetes</taxon>
        <taxon>Kitasatosporales</taxon>
        <taxon>Streptomycetaceae</taxon>
        <taxon>Streptomyces</taxon>
    </lineage>
</organism>
<keyword evidence="3" id="KW-1185">Reference proteome</keyword>
<gene>
    <name evidence="2" type="ORF">GL263_24730</name>
</gene>
<dbReference type="Proteomes" id="UP000766698">
    <property type="component" value="Unassembled WGS sequence"/>
</dbReference>
<proteinExistence type="predicted"/>
<evidence type="ECO:0000313" key="3">
    <source>
        <dbReference type="Proteomes" id="UP000766698"/>
    </source>
</evidence>
<evidence type="ECO:0000259" key="1">
    <source>
        <dbReference type="Pfam" id="PF12623"/>
    </source>
</evidence>
<dbReference type="Gene3D" id="3.30.1610.20">
    <property type="entry name" value="Hen1, N-terminal domain"/>
    <property type="match status" value="1"/>
</dbReference>
<sequence length="261" mass="28949">MYLTITADGSTTQPATDLGYLLHKHPEKVQDFSTSYGTARVFYPEATPERCTAAMMLEIDPVALARRARRRHGGPDAGLSQYVNDRPYAASSLLAVALGSVFRSALRGTCAARPELPDRQLGLRVEIPALSARGGAALVARLFEPLGWRVHAETTPLDERFPEWGEARCLRLTLEGTATLAATLRQLYVLLPVLDGAKHYWVSEDEVDKLLRAGEGWLEHHPEQELITARYLAYRRGLAREARERLELARLAESDDSTVDA</sequence>
<feature type="non-terminal residue" evidence="2">
    <location>
        <position position="261"/>
    </location>
</feature>
<name>A0ABR6EN21_9ACTN</name>
<dbReference type="NCBIfam" id="TIGR04074">
    <property type="entry name" value="bacter_Hen1"/>
    <property type="match status" value="1"/>
</dbReference>
<comment type="caution">
    <text evidence="2">The sequence shown here is derived from an EMBL/GenBank/DDBJ whole genome shotgun (WGS) entry which is preliminary data.</text>
</comment>
<dbReference type="InterPro" id="IPR024026">
    <property type="entry name" value="3'-RNA_MeTfrase_Hen1_bac"/>
</dbReference>
<protein>
    <submittedName>
        <fullName evidence="2">3' terminal RNA ribose 2'-O-methyltransferase Hen1</fullName>
    </submittedName>
</protein>
<evidence type="ECO:0000313" key="2">
    <source>
        <dbReference type="EMBL" id="MBB1246731.1"/>
    </source>
</evidence>
<dbReference type="EMBL" id="WMLF01000586">
    <property type="protein sequence ID" value="MBB1246731.1"/>
    <property type="molecule type" value="Genomic_DNA"/>
</dbReference>